<organism evidence="3">
    <name type="scientific">Chloropicon primus</name>
    <dbReference type="NCBI Taxonomy" id="1764295"/>
    <lineage>
        <taxon>Eukaryota</taxon>
        <taxon>Viridiplantae</taxon>
        <taxon>Chlorophyta</taxon>
        <taxon>Chloropicophyceae</taxon>
        <taxon>Chloropicales</taxon>
        <taxon>Chloropicaceae</taxon>
        <taxon>Chloropicon</taxon>
    </lineage>
</organism>
<protein>
    <recommendedName>
        <fullName evidence="2">F-box domain-containing protein</fullName>
    </recommendedName>
</protein>
<dbReference type="InterPro" id="IPR001810">
    <property type="entry name" value="F-box_dom"/>
</dbReference>
<dbReference type="AlphaFoldDB" id="A0A7S2WXR5"/>
<dbReference type="CDD" id="cd09917">
    <property type="entry name" value="F-box_SF"/>
    <property type="match status" value="1"/>
</dbReference>
<dbReference type="EMBL" id="HBHL01003514">
    <property type="protein sequence ID" value="CAD9713367.1"/>
    <property type="molecule type" value="Transcribed_RNA"/>
</dbReference>
<feature type="region of interest" description="Disordered" evidence="1">
    <location>
        <begin position="1"/>
        <end position="22"/>
    </location>
</feature>
<evidence type="ECO:0000256" key="1">
    <source>
        <dbReference type="SAM" id="MobiDB-lite"/>
    </source>
</evidence>
<reference evidence="3" key="1">
    <citation type="submission" date="2021-01" db="EMBL/GenBank/DDBJ databases">
        <authorList>
            <person name="Corre E."/>
            <person name="Pelletier E."/>
            <person name="Niang G."/>
            <person name="Scheremetjew M."/>
            <person name="Finn R."/>
            <person name="Kale V."/>
            <person name="Holt S."/>
            <person name="Cochrane G."/>
            <person name="Meng A."/>
            <person name="Brown T."/>
            <person name="Cohen L."/>
        </authorList>
    </citation>
    <scope>NUCLEOTIDE SEQUENCE</scope>
    <source>
        <strain evidence="3">CCMP1205</strain>
    </source>
</reference>
<dbReference type="InterPro" id="IPR036047">
    <property type="entry name" value="F-box-like_dom_sf"/>
</dbReference>
<gene>
    <name evidence="3" type="ORF">CPRI1469_LOCUS2216</name>
</gene>
<proteinExistence type="predicted"/>
<feature type="domain" description="F-box" evidence="2">
    <location>
        <begin position="77"/>
        <end position="109"/>
    </location>
</feature>
<name>A0A7S2WXR5_9CHLO</name>
<feature type="compositionally biased region" description="Basic and acidic residues" evidence="1">
    <location>
        <begin position="7"/>
        <end position="19"/>
    </location>
</feature>
<dbReference type="SUPFAM" id="SSF81383">
    <property type="entry name" value="F-box domain"/>
    <property type="match status" value="1"/>
</dbReference>
<evidence type="ECO:0000259" key="2">
    <source>
        <dbReference type="Pfam" id="PF00646"/>
    </source>
</evidence>
<sequence>MDETETEEKQSSSRGDKRKASGHPTRFIIAVSCSPRCRPRCASSLRKDRARDWSNLHAAKAHPTVVERGMSVVMEDLLPPEVLRRIAELLHGVDRLSFMLTCKTAREALVAPSLAVETNLRRLARDARAPELTMDWYRFAFRTGENDLDGRCGFTSLAASQGNVEALSWLRLKGCPFADEAADLAARGGHLEVLQYLRGKGCCSAGAYEEACKGYAERSPRDLEEEDSTAFRYLGVMRWAKEQEVRGRGLEFCGGASVKEVPPRQRHGMAHSHRLIPYCSDEIL</sequence>
<dbReference type="Pfam" id="PF00646">
    <property type="entry name" value="F-box"/>
    <property type="match status" value="1"/>
</dbReference>
<accession>A0A7S2WXR5</accession>
<evidence type="ECO:0000313" key="3">
    <source>
        <dbReference type="EMBL" id="CAD9713367.1"/>
    </source>
</evidence>